<keyword evidence="4" id="KW-1185">Reference proteome</keyword>
<keyword evidence="1" id="KW-0732">Signal</keyword>
<dbReference type="Proteomes" id="UP000295814">
    <property type="component" value="Unassembled WGS sequence"/>
</dbReference>
<accession>A0A562YHM6</accession>
<dbReference type="OrthoDB" id="9761519at2"/>
<sequence length="1090" mass="123490">MRRKDFFFFFLIIFVLVNIQAQNKKHLEAKFKNPPDEYKPLCLWYWLSGEISKEGITKDLEGMKAAGIGGAILFDLGQHISDEGKNILFSDEWNAFFTHTLKEADRLGLDIGVHNAPGWSGSGGPWVPVENSMKKMVCLTKEITGGRIINIELEKPKHYKDFYRDLFVYAIKGHNLKTISEKETSGGGFGADWIKQMDISVPDLSILNTEDIIDISNKFKGDSLVWNAPKGDWTVLRAGFTSTGQKNRVARQIFGSGLEPDKYDVLAIEKAFYDGFCGHALAMETKSGTNAFKDIFLDSWEVGYQNWSEVLPEEFKKRRGYNMNKYLPVLAGFIVDSPETSRRFLWDCRLTYGELIIDNYAKTMKRLSNKHGKRYMVEPYRQGGFHSFDYGLHTDVVVSEFWKGGHNFERIKSVASIAHAKGAKEHRAETFTTNYFNGGWRDHPWQYKMIGDKAFCSGVNSMAFHSYAHQPYPDNIVPGMSMGRWGAMISRKQTWWPMASAYMTYLARCQYLLRNGDFVGDVLFVTHEHLPNPDIKTYPELKTSGYDYDIISPKFFMENATIINGKVHLPGGTSYELVVFPNSKWVTPKFMESIDKTVRKGIQTIGYDYQKSPSLEGGAESDDLVKNISQSLILDTKNGKLPNYYLDKAPLDVLTELGIIKDFQVVNAIPSDAKINYIHHRVSGKNVYFIANESPKRMCGNFRFREGHGKPSLWNPMDGSINNNLVYSQYAGVTNVQLEMAPWQSLFVVIEPINNQEPHFTKLKSDKPTQESTLPEFKLYKVVRGKIFDPSPENNVDITSQLKPMIKDNALSVDSIPGEGKLAIAHYKINNEMMYYMRWANEGIHLDAGDAEATSLGAEVRHINGEIQLLTGESGNYTLKKSDGESLTVAIPSYKNELELNSPWKVSFQKGRGVSKESIILDELTNLSEHSDFNIRHFSGIIEYETVMKVPRKFIKNNACIKIEFENIANIASVQVNGIDCGIVWAKPYVVDVSKALKKGKNVFVIQVANSWSNRLIGDEYFPTELEQNAEGATVGPIPNWVREGKIDNRPQKKRVAFTSNRFYTKDDALPSSGLFGKVVLKKWVSQVID</sequence>
<dbReference type="Pfam" id="PF17132">
    <property type="entry name" value="Glyco_hydro_106"/>
    <property type="match status" value="2"/>
</dbReference>
<reference evidence="3 4" key="1">
    <citation type="submission" date="2019-03" db="EMBL/GenBank/DDBJ databases">
        <authorList>
            <person name="Zhong Y.L."/>
        </authorList>
    </citation>
    <scope>NUCLEOTIDE SEQUENCE [LARGE SCALE GENOMIC DNA]</scope>
    <source>
        <strain evidence="3 4">W255</strain>
    </source>
</reference>
<dbReference type="SUPFAM" id="SSF49785">
    <property type="entry name" value="Galactose-binding domain-like"/>
    <property type="match status" value="1"/>
</dbReference>
<dbReference type="AlphaFoldDB" id="A0A562YHM6"/>
<evidence type="ECO:0000313" key="4">
    <source>
        <dbReference type="Proteomes" id="UP000295814"/>
    </source>
</evidence>
<dbReference type="EMBL" id="SMZJ02000001">
    <property type="protein sequence ID" value="TWO34525.1"/>
    <property type="molecule type" value="Genomic_DNA"/>
</dbReference>
<evidence type="ECO:0000256" key="2">
    <source>
        <dbReference type="ARBA" id="ARBA00022801"/>
    </source>
</evidence>
<dbReference type="PANTHER" id="PTHR43817">
    <property type="entry name" value="GLYCOSYL HYDROLASE"/>
    <property type="match status" value="1"/>
</dbReference>
<gene>
    <name evidence="3" type="ORF">E1J38_001335</name>
</gene>
<protein>
    <recommendedName>
        <fullName evidence="5">Glycosyl hydrolases family 2 sugar binding domain-containing protein</fullName>
    </recommendedName>
</protein>
<keyword evidence="2" id="KW-0378">Hydrolase</keyword>
<dbReference type="Gene3D" id="2.60.120.260">
    <property type="entry name" value="Galactose-binding domain-like"/>
    <property type="match status" value="1"/>
</dbReference>
<dbReference type="NCBIfam" id="NF045579">
    <property type="entry name" value="rhamnoside_JR"/>
    <property type="match status" value="1"/>
</dbReference>
<name>A0A562YHM6_9FLAO</name>
<dbReference type="RefSeq" id="WP_133354650.1">
    <property type="nucleotide sequence ID" value="NZ_SMZJ02000001.1"/>
</dbReference>
<evidence type="ECO:0008006" key="5">
    <source>
        <dbReference type="Google" id="ProtNLM"/>
    </source>
</evidence>
<dbReference type="PANTHER" id="PTHR43817:SF1">
    <property type="entry name" value="HYDROLASE, FAMILY 43, PUTATIVE (AFU_ORTHOLOGUE AFUA_3G01660)-RELATED"/>
    <property type="match status" value="1"/>
</dbReference>
<dbReference type="InterPro" id="IPR008979">
    <property type="entry name" value="Galactose-bd-like_sf"/>
</dbReference>
<evidence type="ECO:0000313" key="3">
    <source>
        <dbReference type="EMBL" id="TWO34525.1"/>
    </source>
</evidence>
<evidence type="ECO:0000256" key="1">
    <source>
        <dbReference type="ARBA" id="ARBA00022729"/>
    </source>
</evidence>
<reference evidence="3 4" key="2">
    <citation type="submission" date="2019-07" db="EMBL/GenBank/DDBJ databases">
        <title>Seonamhaeicola sp. W255 draft genome.</title>
        <authorList>
            <person name="Zhang X.-Y."/>
            <person name="Zhang R."/>
            <person name="Zhong Y.-L."/>
            <person name="Du Z.-J."/>
        </authorList>
    </citation>
    <scope>NUCLEOTIDE SEQUENCE [LARGE SCALE GENOMIC DNA]</scope>
    <source>
        <strain evidence="3 4">W255</strain>
    </source>
</reference>
<organism evidence="3 4">
    <name type="scientific">Seonamhaeicola sediminis</name>
    <dbReference type="NCBI Taxonomy" id="2528206"/>
    <lineage>
        <taxon>Bacteria</taxon>
        <taxon>Pseudomonadati</taxon>
        <taxon>Bacteroidota</taxon>
        <taxon>Flavobacteriia</taxon>
        <taxon>Flavobacteriales</taxon>
        <taxon>Flavobacteriaceae</taxon>
    </lineage>
</organism>
<proteinExistence type="predicted"/>
<dbReference type="GO" id="GO:0016787">
    <property type="term" value="F:hydrolase activity"/>
    <property type="evidence" value="ECO:0007669"/>
    <property type="project" value="UniProtKB-KW"/>
</dbReference>
<comment type="caution">
    <text evidence="3">The sequence shown here is derived from an EMBL/GenBank/DDBJ whole genome shotgun (WGS) entry which is preliminary data.</text>
</comment>